<dbReference type="AlphaFoldDB" id="E3LLM7"/>
<reference evidence="1" key="1">
    <citation type="submission" date="2007-07" db="EMBL/GenBank/DDBJ databases">
        <title>PCAP assembly of the Caenorhabditis remanei genome.</title>
        <authorList>
            <consortium name="The Caenorhabditis remanei Sequencing Consortium"/>
            <person name="Wilson R.K."/>
        </authorList>
    </citation>
    <scope>NUCLEOTIDE SEQUENCE [LARGE SCALE GENOMIC DNA]</scope>
    <source>
        <strain evidence="1">PB4641</strain>
    </source>
</reference>
<keyword evidence="2" id="KW-1185">Reference proteome</keyword>
<dbReference type="eggNOG" id="ENOG502TGTJ">
    <property type="taxonomic scope" value="Eukaryota"/>
</dbReference>
<organism evidence="2">
    <name type="scientific">Caenorhabditis remanei</name>
    <name type="common">Caenorhabditis vulgaris</name>
    <dbReference type="NCBI Taxonomy" id="31234"/>
    <lineage>
        <taxon>Eukaryota</taxon>
        <taxon>Metazoa</taxon>
        <taxon>Ecdysozoa</taxon>
        <taxon>Nematoda</taxon>
        <taxon>Chromadorea</taxon>
        <taxon>Rhabditida</taxon>
        <taxon>Rhabditina</taxon>
        <taxon>Rhabditomorpha</taxon>
        <taxon>Rhabditoidea</taxon>
        <taxon>Rhabditidae</taxon>
        <taxon>Peloderinae</taxon>
        <taxon>Caenorhabditis</taxon>
    </lineage>
</organism>
<dbReference type="OrthoDB" id="5832996at2759"/>
<dbReference type="PANTHER" id="PTHR37444:SF1">
    <property type="entry name" value="HUN DOMAIN-CONTAINING PROTEIN-RELATED"/>
    <property type="match status" value="1"/>
</dbReference>
<proteinExistence type="predicted"/>
<dbReference type="Proteomes" id="UP000008281">
    <property type="component" value="Unassembled WGS sequence"/>
</dbReference>
<name>E3LLM7_CAERE</name>
<dbReference type="InParanoid" id="E3LLM7"/>
<dbReference type="HOGENOM" id="CLU_889176_0_0_1"/>
<protein>
    <submittedName>
        <fullName evidence="1">Uncharacterized protein</fullName>
    </submittedName>
</protein>
<sequence>MKVDLDLRMRERREGAHRIQRITYLKDPENHQRMMKRLPESSIQNWQASSSNTYKNQEGRNDDRLMRLSLEKMPESSQLNVSIRSMRSKLRKTPKTSIETDMFKPNGDPFWVVSDRPPDECEKNENGEPITNSELALTLAQDGLELEEKDWFELTKSYMNFELPKGIRLPDYHKFDSLAPLEKLKDMNLYLSEKTIAYNTVQNLVELSEDAIKRFAMRREGNIGRVRSVIVQDTAEKATNTPAASIPAAPARPSREKFQLSTCIISSVNFNTQVINVQYERQNSILSIQKYRKMMSRMYSMEQTTQMESREKI</sequence>
<gene>
    <name evidence="1" type="ORF">CRE_28529</name>
</gene>
<evidence type="ECO:0000313" key="1">
    <source>
        <dbReference type="EMBL" id="EFP03068.1"/>
    </source>
</evidence>
<dbReference type="PANTHER" id="PTHR37444">
    <property type="entry name" value="PROTEIN CBG24900-RELATED"/>
    <property type="match status" value="1"/>
</dbReference>
<accession>E3LLM7</accession>
<dbReference type="EMBL" id="DS268411">
    <property type="protein sequence ID" value="EFP03068.1"/>
    <property type="molecule type" value="Genomic_DNA"/>
</dbReference>
<evidence type="ECO:0000313" key="2">
    <source>
        <dbReference type="Proteomes" id="UP000008281"/>
    </source>
</evidence>